<reference evidence="7" key="1">
    <citation type="submission" date="2021-06" db="EMBL/GenBank/DDBJ databases">
        <authorList>
            <person name="Hodson N. C."/>
            <person name="Mongue J. A."/>
            <person name="Jaron S. K."/>
        </authorList>
    </citation>
    <scope>NUCLEOTIDE SEQUENCE</scope>
</reference>
<proteinExistence type="predicted"/>
<sequence>MGKKRNRKDLDEAEEIEYLIKGLRQAESKGDFKEVASIHNQLGNLYRLRGDFEESIEHHKKEGQITKKYFENDNIGLAVAYRNIGEVYIDMKEEKEAVRFIERYLKIAKNEKNLVEEQRAHITLGRISLGLADKYTENDSNDPDASRKKKQELDNAERQFTRAREILHEEDFNRLVKEKELADMKCGTYLNLGITCDLRDNSKDAIMWIERAIVLARHHGLLDNLHRCYSSLYLTRIKLENYKEAYQAARDAVKVARLIQNKVMEYESRILEAKALFLLDDLEKGVNLLKRIRKLIKKTEAAQNLLEEVDVFLTAGVRILMADDNHYASDRRDYFQLKCYYELKGDNYVTLGNLHEAIRSYKESIAAAEKSGLSGKPLSALYYSLAATYKDQGDYTNALRNFQKEMEILKGNRAEEFRTQINIADSLERARKPAEIVITAYRAAIAYAEPFPKKQALGYKSLSQYYKFIRNEELAGICAKKAVEILKSCKGEDDPEDDSQDILDDAEDEPIDLDNLSSADSETEDEEDPDIKKITGVARKSVKFRRNEKGETPLHVAAIKGDVKSVRRLLAKGHDVNPRDFSGWIPLHEASNHGHYEIVVELLNHKAFVNDTGGEKCDGMTPLHDAASNGHFACMRALIERGANAIIKDRYGSRPIDVLLAWFHRERTSLTTEQLEDYEEMKETLIELMKKAGRKYTKSDEKLALKKANQRETSPEFGLMKSDRGGDDIPVTIFVPHPDEFEGKAGVNEYNEAMSILRRKDTKSRERPSRRNSSPPKEALLAESQYVGDDWLVTDESQVPETSNNKRKRDPFDDLKQADRQIRRKHGKRNAVAQMDLLRKNDTILSPVRISSVEPDLDTPEISSSPEEDFRTEDDTPELDSPVQHDPEITLVSDDSSEEDVPRPSSSRRSSIGSKQRSLSPVQSTLSRKKQTKLPFTRIVRSPSPVFIEVNESPSKTDASRSQQSSKFIRTMSQEIPLRLKIDIMGTKILVPVVQLDKTIDWLCQETADRYFKECGSGMKLTVSLMTKDGCKLSGGDTIRVAISETETELMAKVENSTLIELHARFGNACKKMSIEPDMEAMGAVIRCETSEALILTDIPLRGKISEALFQSLKHHLFLREINLSGSSLHDDGTRKLCAILPTLPKLDKLDLSCNGITHEGLGIFAEVFRKAAFSKLDENYKPPLALKNLVLSHNPFGNVITDALSQIIRALVHLKLLLVLDCNLTAGLFSKNKRGLISSINESNLEVLNISYNHLGKGGVQILTEEITAPRLNIETAFCD</sequence>
<gene>
    <name evidence="7" type="ORF">AFUS01_LOCUS25635</name>
</gene>
<accession>A0A8J2KJP1</accession>
<feature type="region of interest" description="Disordered" evidence="6">
    <location>
        <begin position="135"/>
        <end position="154"/>
    </location>
</feature>
<dbReference type="PANTHER" id="PTHR46358">
    <property type="entry name" value="TONSOKU-LIKE PROTEIN"/>
    <property type="match status" value="1"/>
</dbReference>
<feature type="repeat" description="TPR" evidence="5">
    <location>
        <begin position="379"/>
        <end position="412"/>
    </location>
</feature>
<feature type="region of interest" description="Disordered" evidence="6">
    <location>
        <begin position="796"/>
        <end position="835"/>
    </location>
</feature>
<keyword evidence="5" id="KW-0802">TPR repeat</keyword>
<evidence type="ECO:0000256" key="4">
    <source>
        <dbReference type="PROSITE-ProRule" id="PRU00023"/>
    </source>
</evidence>
<feature type="region of interest" description="Disordered" evidence="6">
    <location>
        <begin position="849"/>
        <end position="931"/>
    </location>
</feature>
<dbReference type="InterPro" id="IPR052311">
    <property type="entry name" value="MMS22L-TONSL_complex_comp"/>
</dbReference>
<feature type="compositionally biased region" description="Polar residues" evidence="6">
    <location>
        <begin position="912"/>
        <end position="926"/>
    </location>
</feature>
<evidence type="ECO:0000313" key="8">
    <source>
        <dbReference type="Proteomes" id="UP000708208"/>
    </source>
</evidence>
<dbReference type="Pfam" id="PF13181">
    <property type="entry name" value="TPR_8"/>
    <property type="match status" value="1"/>
</dbReference>
<protein>
    <recommendedName>
        <fullName evidence="9">Tonsoku-like protein</fullName>
    </recommendedName>
</protein>
<feature type="repeat" description="TPR" evidence="5">
    <location>
        <begin position="78"/>
        <end position="111"/>
    </location>
</feature>
<evidence type="ECO:0000256" key="5">
    <source>
        <dbReference type="PROSITE-ProRule" id="PRU00339"/>
    </source>
</evidence>
<dbReference type="SMART" id="SM00248">
    <property type="entry name" value="ANK"/>
    <property type="match status" value="3"/>
</dbReference>
<evidence type="ECO:0000256" key="6">
    <source>
        <dbReference type="SAM" id="MobiDB-lite"/>
    </source>
</evidence>
<evidence type="ECO:0000256" key="2">
    <source>
        <dbReference type="ARBA" id="ARBA00022737"/>
    </source>
</evidence>
<feature type="compositionally biased region" description="Basic and acidic residues" evidence="6">
    <location>
        <begin position="810"/>
        <end position="821"/>
    </location>
</feature>
<feature type="repeat" description="ANK" evidence="4">
    <location>
        <begin position="549"/>
        <end position="581"/>
    </location>
</feature>
<dbReference type="InterPro" id="IPR019734">
    <property type="entry name" value="TPR_rpt"/>
</dbReference>
<dbReference type="Pfam" id="PF12796">
    <property type="entry name" value="Ank_2"/>
    <property type="match status" value="1"/>
</dbReference>
<dbReference type="SMART" id="SM00028">
    <property type="entry name" value="TPR"/>
    <property type="match status" value="6"/>
</dbReference>
<dbReference type="PROSITE" id="PS50297">
    <property type="entry name" value="ANK_REP_REGION"/>
    <property type="match status" value="3"/>
</dbReference>
<dbReference type="InterPro" id="IPR002110">
    <property type="entry name" value="Ankyrin_rpt"/>
</dbReference>
<feature type="repeat" description="ANK" evidence="4">
    <location>
        <begin position="582"/>
        <end position="614"/>
    </location>
</feature>
<feature type="compositionally biased region" description="Acidic residues" evidence="6">
    <location>
        <begin position="866"/>
        <end position="878"/>
    </location>
</feature>
<dbReference type="PROSITE" id="PS50088">
    <property type="entry name" value="ANK_REPEAT"/>
    <property type="match status" value="3"/>
</dbReference>
<keyword evidence="8" id="KW-1185">Reference proteome</keyword>
<dbReference type="EMBL" id="CAJVCH010331965">
    <property type="protein sequence ID" value="CAG7787116.1"/>
    <property type="molecule type" value="Genomic_DNA"/>
</dbReference>
<dbReference type="GO" id="GO:0031297">
    <property type="term" value="P:replication fork processing"/>
    <property type="evidence" value="ECO:0007669"/>
    <property type="project" value="TreeGrafter"/>
</dbReference>
<feature type="repeat" description="ANK" evidence="4">
    <location>
        <begin position="618"/>
        <end position="650"/>
    </location>
</feature>
<feature type="compositionally biased region" description="Acidic residues" evidence="6">
    <location>
        <begin position="493"/>
        <end position="512"/>
    </location>
</feature>
<dbReference type="PROSITE" id="PS50005">
    <property type="entry name" value="TPR"/>
    <property type="match status" value="2"/>
</dbReference>
<dbReference type="SMART" id="SM00368">
    <property type="entry name" value="LRR_RI"/>
    <property type="match status" value="3"/>
</dbReference>
<dbReference type="OrthoDB" id="273147at2759"/>
<comment type="subcellular location">
    <subcellularLocation>
        <location evidence="1">Nucleus</location>
    </subcellularLocation>
</comment>
<keyword evidence="3" id="KW-0539">Nucleus</keyword>
<evidence type="ECO:0000256" key="3">
    <source>
        <dbReference type="ARBA" id="ARBA00023242"/>
    </source>
</evidence>
<keyword evidence="2" id="KW-0677">Repeat</keyword>
<dbReference type="GO" id="GO:0000724">
    <property type="term" value="P:double-strand break repair via homologous recombination"/>
    <property type="evidence" value="ECO:0007669"/>
    <property type="project" value="TreeGrafter"/>
</dbReference>
<dbReference type="Pfam" id="PF13424">
    <property type="entry name" value="TPR_12"/>
    <property type="match status" value="1"/>
</dbReference>
<feature type="region of interest" description="Disordered" evidence="6">
    <location>
        <begin position="756"/>
        <end position="778"/>
    </location>
</feature>
<name>A0A8J2KJP1_9HEXA</name>
<organism evidence="7 8">
    <name type="scientific">Allacma fusca</name>
    <dbReference type="NCBI Taxonomy" id="39272"/>
    <lineage>
        <taxon>Eukaryota</taxon>
        <taxon>Metazoa</taxon>
        <taxon>Ecdysozoa</taxon>
        <taxon>Arthropoda</taxon>
        <taxon>Hexapoda</taxon>
        <taxon>Collembola</taxon>
        <taxon>Symphypleona</taxon>
        <taxon>Sminthuridae</taxon>
        <taxon>Allacma</taxon>
    </lineage>
</organism>
<dbReference type="GO" id="GO:0043596">
    <property type="term" value="C:nuclear replication fork"/>
    <property type="evidence" value="ECO:0007669"/>
    <property type="project" value="TreeGrafter"/>
</dbReference>
<dbReference type="Proteomes" id="UP000708208">
    <property type="component" value="Unassembled WGS sequence"/>
</dbReference>
<evidence type="ECO:0008006" key="9">
    <source>
        <dbReference type="Google" id="ProtNLM"/>
    </source>
</evidence>
<comment type="caution">
    <text evidence="7">The sequence shown here is derived from an EMBL/GenBank/DDBJ whole genome shotgun (WGS) entry which is preliminary data.</text>
</comment>
<keyword evidence="4" id="KW-0040">ANK repeat</keyword>
<feature type="region of interest" description="Disordered" evidence="6">
    <location>
        <begin position="490"/>
        <end position="529"/>
    </location>
</feature>
<evidence type="ECO:0000256" key="1">
    <source>
        <dbReference type="ARBA" id="ARBA00004123"/>
    </source>
</evidence>
<evidence type="ECO:0000313" key="7">
    <source>
        <dbReference type="EMBL" id="CAG7787116.1"/>
    </source>
</evidence>
<dbReference type="PANTHER" id="PTHR46358:SF1">
    <property type="entry name" value="TONSOKU-LIKE PROTEIN"/>
    <property type="match status" value="1"/>
</dbReference>